<feature type="compositionally biased region" description="Basic and acidic residues" evidence="1">
    <location>
        <begin position="182"/>
        <end position="200"/>
    </location>
</feature>
<dbReference type="AlphaFoldDB" id="A0A6G1HKX5"/>
<name>A0A6G1HKX5_9PEZI</name>
<accession>A0A6G1HKX5</accession>
<keyword evidence="3" id="KW-1185">Reference proteome</keyword>
<reference evidence="2" key="1">
    <citation type="journal article" date="2020" name="Stud. Mycol.">
        <title>101 Dothideomycetes genomes: a test case for predicting lifestyles and emergence of pathogens.</title>
        <authorList>
            <person name="Haridas S."/>
            <person name="Albert R."/>
            <person name="Binder M."/>
            <person name="Bloem J."/>
            <person name="Labutti K."/>
            <person name="Salamov A."/>
            <person name="Andreopoulos B."/>
            <person name="Baker S."/>
            <person name="Barry K."/>
            <person name="Bills G."/>
            <person name="Bluhm B."/>
            <person name="Cannon C."/>
            <person name="Castanera R."/>
            <person name="Culley D."/>
            <person name="Daum C."/>
            <person name="Ezra D."/>
            <person name="Gonzalez J."/>
            <person name="Henrissat B."/>
            <person name="Kuo A."/>
            <person name="Liang C."/>
            <person name="Lipzen A."/>
            <person name="Lutzoni F."/>
            <person name="Magnuson J."/>
            <person name="Mondo S."/>
            <person name="Nolan M."/>
            <person name="Ohm R."/>
            <person name="Pangilinan J."/>
            <person name="Park H.-J."/>
            <person name="Ramirez L."/>
            <person name="Alfaro M."/>
            <person name="Sun H."/>
            <person name="Tritt A."/>
            <person name="Yoshinaga Y."/>
            <person name="Zwiers L.-H."/>
            <person name="Turgeon B."/>
            <person name="Goodwin S."/>
            <person name="Spatafora J."/>
            <person name="Crous P."/>
            <person name="Grigoriev I."/>
        </authorList>
    </citation>
    <scope>NUCLEOTIDE SEQUENCE</scope>
    <source>
        <strain evidence="2">CBS 262.69</strain>
    </source>
</reference>
<proteinExistence type="predicted"/>
<dbReference type="Proteomes" id="UP000799640">
    <property type="component" value="Unassembled WGS sequence"/>
</dbReference>
<organism evidence="2 3">
    <name type="scientific">Trichodelitschia bisporula</name>
    <dbReference type="NCBI Taxonomy" id="703511"/>
    <lineage>
        <taxon>Eukaryota</taxon>
        <taxon>Fungi</taxon>
        <taxon>Dikarya</taxon>
        <taxon>Ascomycota</taxon>
        <taxon>Pezizomycotina</taxon>
        <taxon>Dothideomycetes</taxon>
        <taxon>Dothideomycetes incertae sedis</taxon>
        <taxon>Phaeotrichales</taxon>
        <taxon>Phaeotrichaceae</taxon>
        <taxon>Trichodelitschia</taxon>
    </lineage>
</organism>
<evidence type="ECO:0000313" key="2">
    <source>
        <dbReference type="EMBL" id="KAF2396551.1"/>
    </source>
</evidence>
<feature type="region of interest" description="Disordered" evidence="1">
    <location>
        <begin position="147"/>
        <end position="214"/>
    </location>
</feature>
<sequence length="214" mass="23783">MDDTTQFLLFCLQCIKGADGKLIQPNWKVVGKKFNINAKSAYEKYRKVVKLGEVPTGARKKVHKLPVTPVKESKRTKVEKTVAVVKPAVVEELADVEEPAVVAKPASDSKKRKSEGENEEVVPEGWLMDYNSDGEYVGRARRLGRACKRPKGDMAKYLQDTSEEEEEEEEEEEAEGDDGEEGKDNGGEGGLKVKTEESAKMKTASFEDPDEEEA</sequence>
<gene>
    <name evidence="2" type="ORF">EJ06DRAFT_524526</name>
</gene>
<feature type="compositionally biased region" description="Acidic residues" evidence="1">
    <location>
        <begin position="161"/>
        <end position="181"/>
    </location>
</feature>
<evidence type="ECO:0000256" key="1">
    <source>
        <dbReference type="SAM" id="MobiDB-lite"/>
    </source>
</evidence>
<protein>
    <submittedName>
        <fullName evidence="2">Uncharacterized protein</fullName>
    </submittedName>
</protein>
<feature type="region of interest" description="Disordered" evidence="1">
    <location>
        <begin position="100"/>
        <end position="125"/>
    </location>
</feature>
<evidence type="ECO:0000313" key="3">
    <source>
        <dbReference type="Proteomes" id="UP000799640"/>
    </source>
</evidence>
<dbReference type="EMBL" id="ML996706">
    <property type="protein sequence ID" value="KAF2396551.1"/>
    <property type="molecule type" value="Genomic_DNA"/>
</dbReference>